<dbReference type="GO" id="GO:0046872">
    <property type="term" value="F:metal ion binding"/>
    <property type="evidence" value="ECO:0007669"/>
    <property type="project" value="UniProtKB-KW"/>
</dbReference>
<dbReference type="eggNOG" id="COG1999">
    <property type="taxonomic scope" value="Bacteria"/>
</dbReference>
<evidence type="ECO:0000256" key="1">
    <source>
        <dbReference type="ARBA" id="ARBA00010996"/>
    </source>
</evidence>
<keyword evidence="4" id="KW-0732">Signal</keyword>
<evidence type="ECO:0000313" key="6">
    <source>
        <dbReference type="Proteomes" id="UP000013165"/>
    </source>
</evidence>
<dbReference type="RefSeq" id="WP_004578825.1">
    <property type="nucleotide sequence ID" value="NZ_AP028879.1"/>
</dbReference>
<dbReference type="Gene3D" id="3.40.30.10">
    <property type="entry name" value="Glutaredoxin"/>
    <property type="match status" value="1"/>
</dbReference>
<dbReference type="PANTHER" id="PTHR12151">
    <property type="entry name" value="ELECTRON TRANSPORT PROTIN SCO1/SENC FAMILY MEMBER"/>
    <property type="match status" value="1"/>
</dbReference>
<name>N6X7Q0_9GAMM</name>
<dbReference type="EMBL" id="APLQ01000005">
    <property type="protein sequence ID" value="ENO17173.1"/>
    <property type="molecule type" value="Genomic_DNA"/>
</dbReference>
<dbReference type="SUPFAM" id="SSF52833">
    <property type="entry name" value="Thioredoxin-like"/>
    <property type="match status" value="1"/>
</dbReference>
<dbReference type="HOGENOM" id="CLU_050131_3_0_6"/>
<feature type="chain" id="PRO_5004128068" evidence="4">
    <location>
        <begin position="23"/>
        <end position="193"/>
    </location>
</feature>
<dbReference type="STRING" id="626887.J057_00869"/>
<sequence length="193" mass="21321">MSRSKYILRCFMLLLACALAMASLPLLPALSNQSGYYGFRTDIEVPPLDTSEISVVFFGYGHCDDVCPPQLANLYKLSQRLTDLPIHYVFVSLMPSRDKDGSLALTLEHFGPNFRLILPENEAAARRLAHAYHANVGGAPTPDNLDHSAFLHVVTKAGRKVLVYPTSNLDLGRVQADMHRLIAEVRPSGLSEK</sequence>
<feature type="binding site" evidence="2">
    <location>
        <position position="63"/>
    </location>
    <ligand>
        <name>Cu cation</name>
        <dbReference type="ChEBI" id="CHEBI:23378"/>
    </ligand>
</feature>
<dbReference type="PANTHER" id="PTHR12151:SF25">
    <property type="entry name" value="LINALOOL DEHYDRATASE_ISOMERASE DOMAIN-CONTAINING PROTEIN"/>
    <property type="match status" value="1"/>
</dbReference>
<dbReference type="OrthoDB" id="5616157at2"/>
<dbReference type="CDD" id="cd02968">
    <property type="entry name" value="SCO"/>
    <property type="match status" value="1"/>
</dbReference>
<dbReference type="Pfam" id="PF02630">
    <property type="entry name" value="SCO1-SenC"/>
    <property type="match status" value="1"/>
</dbReference>
<proteinExistence type="inferred from homology"/>
<organism evidence="5 6">
    <name type="scientific">Marinobacter nanhaiticus D15-8W</name>
    <dbReference type="NCBI Taxonomy" id="626887"/>
    <lineage>
        <taxon>Bacteria</taxon>
        <taxon>Pseudomonadati</taxon>
        <taxon>Pseudomonadota</taxon>
        <taxon>Gammaproteobacteria</taxon>
        <taxon>Pseudomonadales</taxon>
        <taxon>Marinobacteraceae</taxon>
        <taxon>Marinobacter</taxon>
    </lineage>
</organism>
<feature type="disulfide bond" description="Redox-active" evidence="3">
    <location>
        <begin position="63"/>
        <end position="67"/>
    </location>
</feature>
<comment type="similarity">
    <text evidence="1">Belongs to the SCO1/2 family.</text>
</comment>
<feature type="signal peptide" evidence="4">
    <location>
        <begin position="1"/>
        <end position="22"/>
    </location>
</feature>
<dbReference type="InterPro" id="IPR003782">
    <property type="entry name" value="SCO1/SenC"/>
</dbReference>
<dbReference type="PATRIC" id="fig|626887.3.peg.159"/>
<feature type="binding site" evidence="2">
    <location>
        <position position="147"/>
    </location>
    <ligand>
        <name>Cu cation</name>
        <dbReference type="ChEBI" id="CHEBI:23378"/>
    </ligand>
</feature>
<dbReference type="AlphaFoldDB" id="N6X7Q0"/>
<evidence type="ECO:0000313" key="5">
    <source>
        <dbReference type="EMBL" id="ENO17173.1"/>
    </source>
</evidence>
<feature type="binding site" evidence="2">
    <location>
        <position position="67"/>
    </location>
    <ligand>
        <name>Cu cation</name>
        <dbReference type="ChEBI" id="CHEBI:23378"/>
    </ligand>
</feature>
<reference evidence="5 6" key="1">
    <citation type="journal article" date="2013" name="Genome Announc.">
        <title>Genome Sequence of the Polycyclic Aromatic Hydrocarbon-Degrading Bacterium Strain Marinobacter nanhaiticus D15-8WT.</title>
        <authorList>
            <person name="Cui Z."/>
            <person name="Gao W."/>
            <person name="Li Q."/>
            <person name="Xu G."/>
            <person name="Zheng L."/>
        </authorList>
    </citation>
    <scope>NUCLEOTIDE SEQUENCE [LARGE SCALE GENOMIC DNA]</scope>
    <source>
        <strain evidence="5 6">D15-8W</strain>
    </source>
</reference>
<dbReference type="InterPro" id="IPR036249">
    <property type="entry name" value="Thioredoxin-like_sf"/>
</dbReference>
<evidence type="ECO:0000256" key="4">
    <source>
        <dbReference type="SAM" id="SignalP"/>
    </source>
</evidence>
<protein>
    <submittedName>
        <fullName evidence="5">SCO family protein</fullName>
    </submittedName>
</protein>
<comment type="caution">
    <text evidence="5">The sequence shown here is derived from an EMBL/GenBank/DDBJ whole genome shotgun (WGS) entry which is preliminary data.</text>
</comment>
<keyword evidence="3" id="KW-1015">Disulfide bond</keyword>
<accession>N6X7Q0</accession>
<keyword evidence="6" id="KW-1185">Reference proteome</keyword>
<dbReference type="Proteomes" id="UP000013165">
    <property type="component" value="Unassembled WGS sequence"/>
</dbReference>
<keyword evidence="2" id="KW-0479">Metal-binding</keyword>
<gene>
    <name evidence="5" type="ORF">J057_00869</name>
</gene>
<evidence type="ECO:0000256" key="3">
    <source>
        <dbReference type="PIRSR" id="PIRSR603782-2"/>
    </source>
</evidence>
<keyword evidence="2" id="KW-0186">Copper</keyword>
<evidence type="ECO:0000256" key="2">
    <source>
        <dbReference type="PIRSR" id="PIRSR603782-1"/>
    </source>
</evidence>